<dbReference type="SUPFAM" id="SSF53244">
    <property type="entry name" value="MurD-like peptide ligases, peptide-binding domain"/>
    <property type="match status" value="1"/>
</dbReference>
<dbReference type="PANTHER" id="PTHR23135:SF4">
    <property type="entry name" value="UDP-N-ACETYLMURAMOYL-L-ALANYL-D-GLUTAMATE--2,6-DIAMINOPIMELATE LIGASE MURE HOMOLOG, CHLOROPLASTIC"/>
    <property type="match status" value="1"/>
</dbReference>
<dbReference type="GO" id="GO:0016881">
    <property type="term" value="F:acid-amino acid ligase activity"/>
    <property type="evidence" value="ECO:0007669"/>
    <property type="project" value="InterPro"/>
</dbReference>
<dbReference type="AlphaFoldDB" id="A0A1G2JBB1"/>
<dbReference type="InterPro" id="IPR013221">
    <property type="entry name" value="Mur_ligase_cen"/>
</dbReference>
<comment type="caution">
    <text evidence="3">The sequence shown here is derived from an EMBL/GenBank/DDBJ whole genome shotgun (WGS) entry which is preliminary data.</text>
</comment>
<accession>A0A1G2JBB1</accession>
<protein>
    <recommendedName>
        <fullName evidence="5">UDP-N-acetylmuramoyl-L-alanyl-D-glutamate--2, 6-diaminopimelate ligase</fullName>
    </recommendedName>
</protein>
<dbReference type="Pfam" id="PF02875">
    <property type="entry name" value="Mur_ligase_C"/>
    <property type="match status" value="1"/>
</dbReference>
<proteinExistence type="predicted"/>
<dbReference type="Gene3D" id="3.90.190.20">
    <property type="entry name" value="Mur ligase, C-terminal domain"/>
    <property type="match status" value="1"/>
</dbReference>
<evidence type="ECO:0000259" key="1">
    <source>
        <dbReference type="Pfam" id="PF02875"/>
    </source>
</evidence>
<organism evidence="3 4">
    <name type="scientific">Candidatus Staskawiczbacteria bacterium RIFOXYC1_FULL_38_18</name>
    <dbReference type="NCBI Taxonomy" id="1802229"/>
    <lineage>
        <taxon>Bacteria</taxon>
        <taxon>Candidatus Staskawicziibacteriota</taxon>
    </lineage>
</organism>
<dbReference type="GO" id="GO:0005524">
    <property type="term" value="F:ATP binding"/>
    <property type="evidence" value="ECO:0007669"/>
    <property type="project" value="InterPro"/>
</dbReference>
<dbReference type="Gene3D" id="3.40.1190.10">
    <property type="entry name" value="Mur-like, catalytic domain"/>
    <property type="match status" value="1"/>
</dbReference>
<dbReference type="EMBL" id="MHPP01000019">
    <property type="protein sequence ID" value="OGZ84297.1"/>
    <property type="molecule type" value="Genomic_DNA"/>
</dbReference>
<sequence length="398" mass="45026">MTLKETIKKFIPKFLLKVYHFKLALLGAMIFGFPGKNKNVKIIGITGTSGKSTTGDFICKILEEAGNKVASISSIRFKVGDKEWENKYKMTMPGRFVIQKFLKQALDAKCKFVVLEVTSEGIRQFRHKFINFDTAVFTNLSKEHIESHGSFEKYRNEKLKLFKVCKNIHIINGDDENAKYFIDIPANKKLIFSIKDKKDYDFELNVLGDFNIMNALAAINTAKVYGVDFEVCKKVLENAKGIAGRMEVVNKNPLVVVDYAHTPVQLEAVYKSLKNKKLICVLGSCGGGRDKWKRPVLGEIAKKYCSKIFVTNEDPYDEDPMDIINEVYKTAGQNAEKILDRKEAIKRAVKSAGQDDTVIITGKGSEPWMCVKNGKKIPWDDRQIARDVLAEKNLTRGL</sequence>
<dbReference type="Proteomes" id="UP000177751">
    <property type="component" value="Unassembled WGS sequence"/>
</dbReference>
<feature type="domain" description="Mur ligase C-terminal" evidence="1">
    <location>
        <begin position="244"/>
        <end position="364"/>
    </location>
</feature>
<evidence type="ECO:0008006" key="5">
    <source>
        <dbReference type="Google" id="ProtNLM"/>
    </source>
</evidence>
<evidence type="ECO:0000259" key="2">
    <source>
        <dbReference type="Pfam" id="PF08245"/>
    </source>
</evidence>
<dbReference type="SUPFAM" id="SSF53623">
    <property type="entry name" value="MurD-like peptide ligases, catalytic domain"/>
    <property type="match status" value="1"/>
</dbReference>
<reference evidence="3 4" key="1">
    <citation type="journal article" date="2016" name="Nat. Commun.">
        <title>Thousands of microbial genomes shed light on interconnected biogeochemical processes in an aquifer system.</title>
        <authorList>
            <person name="Anantharaman K."/>
            <person name="Brown C.T."/>
            <person name="Hug L.A."/>
            <person name="Sharon I."/>
            <person name="Castelle C.J."/>
            <person name="Probst A.J."/>
            <person name="Thomas B.C."/>
            <person name="Singh A."/>
            <person name="Wilkins M.J."/>
            <person name="Karaoz U."/>
            <person name="Brodie E.L."/>
            <person name="Williams K.H."/>
            <person name="Hubbard S.S."/>
            <person name="Banfield J.F."/>
        </authorList>
    </citation>
    <scope>NUCLEOTIDE SEQUENCE [LARGE SCALE GENOMIC DNA]</scope>
</reference>
<evidence type="ECO:0000313" key="4">
    <source>
        <dbReference type="Proteomes" id="UP000177751"/>
    </source>
</evidence>
<dbReference type="InterPro" id="IPR036565">
    <property type="entry name" value="Mur-like_cat_sf"/>
</dbReference>
<name>A0A1G2JBB1_9BACT</name>
<evidence type="ECO:0000313" key="3">
    <source>
        <dbReference type="EMBL" id="OGZ84297.1"/>
    </source>
</evidence>
<dbReference type="Pfam" id="PF08245">
    <property type="entry name" value="Mur_ligase_M"/>
    <property type="match status" value="1"/>
</dbReference>
<dbReference type="InterPro" id="IPR036615">
    <property type="entry name" value="Mur_ligase_C_dom_sf"/>
</dbReference>
<dbReference type="InterPro" id="IPR004101">
    <property type="entry name" value="Mur_ligase_C"/>
</dbReference>
<dbReference type="STRING" id="1802229.A2401_02620"/>
<gene>
    <name evidence="3" type="ORF">A2401_02620</name>
</gene>
<dbReference type="PANTHER" id="PTHR23135">
    <property type="entry name" value="MUR LIGASE FAMILY MEMBER"/>
    <property type="match status" value="1"/>
</dbReference>
<feature type="domain" description="Mur ligase central" evidence="2">
    <location>
        <begin position="45"/>
        <end position="221"/>
    </location>
</feature>